<keyword evidence="5" id="KW-1185">Reference proteome</keyword>
<dbReference type="Proteomes" id="UP001358417">
    <property type="component" value="Unassembled WGS sequence"/>
</dbReference>
<sequence length="263" mass="27820">MPISVKDCFMIKGQASTLGYVSYLTKPVSDHNSTLIDTLLGAGAVLYVKTNVPQTMLTMESVNHVFGRSLNPHKLNLTAGGSSGGEGALVGLRGSILGVGTVIGGSIRAPSICCGAYGFNPTADRIPFGRQQFSARKDSPGIVPSAGPIASTAADLSLFFKVVIQSRPWTRDWSSLAALWREVPRQLLKVGLMLGDKDYPLAPPVHRALESAATKLKTAGHHVTLCPTVPSIRRAAVIAGGFSSLDNEMTPFSHLENVEDPIA</sequence>
<proteinExistence type="inferred from homology"/>
<keyword evidence="2" id="KW-0378">Hydrolase</keyword>
<dbReference type="InterPro" id="IPR036928">
    <property type="entry name" value="AS_sf"/>
</dbReference>
<comment type="caution">
    <text evidence="4">The sequence shown here is derived from an EMBL/GenBank/DDBJ whole genome shotgun (WGS) entry which is preliminary data.</text>
</comment>
<organism evidence="4 5">
    <name type="scientific">Exophiala bonariae</name>
    <dbReference type="NCBI Taxonomy" id="1690606"/>
    <lineage>
        <taxon>Eukaryota</taxon>
        <taxon>Fungi</taxon>
        <taxon>Dikarya</taxon>
        <taxon>Ascomycota</taxon>
        <taxon>Pezizomycotina</taxon>
        <taxon>Eurotiomycetes</taxon>
        <taxon>Chaetothyriomycetidae</taxon>
        <taxon>Chaetothyriales</taxon>
        <taxon>Herpotrichiellaceae</taxon>
        <taxon>Exophiala</taxon>
    </lineage>
</organism>
<name>A0AAV9NG98_9EURO</name>
<reference evidence="4 5" key="1">
    <citation type="submission" date="2023-08" db="EMBL/GenBank/DDBJ databases">
        <title>Black Yeasts Isolated from many extreme environments.</title>
        <authorList>
            <person name="Coleine C."/>
            <person name="Stajich J.E."/>
            <person name="Selbmann L."/>
        </authorList>
    </citation>
    <scope>NUCLEOTIDE SEQUENCE [LARGE SCALE GENOMIC DNA]</scope>
    <source>
        <strain evidence="4 5">CCFEE 5792</strain>
    </source>
</reference>
<dbReference type="PANTHER" id="PTHR46072">
    <property type="entry name" value="AMIDASE-RELATED-RELATED"/>
    <property type="match status" value="1"/>
</dbReference>
<evidence type="ECO:0000259" key="3">
    <source>
        <dbReference type="Pfam" id="PF01425"/>
    </source>
</evidence>
<protein>
    <recommendedName>
        <fullName evidence="3">Amidase domain-containing protein</fullName>
    </recommendedName>
</protein>
<dbReference type="SUPFAM" id="SSF75304">
    <property type="entry name" value="Amidase signature (AS) enzymes"/>
    <property type="match status" value="1"/>
</dbReference>
<comment type="similarity">
    <text evidence="1">Belongs to the amidase family.</text>
</comment>
<gene>
    <name evidence="4" type="ORF">LTR84_001849</name>
</gene>
<dbReference type="RefSeq" id="XP_064707012.1">
    <property type="nucleotide sequence ID" value="XM_064845467.1"/>
</dbReference>
<dbReference type="EMBL" id="JAVRRD010000011">
    <property type="protein sequence ID" value="KAK5053887.1"/>
    <property type="molecule type" value="Genomic_DNA"/>
</dbReference>
<feature type="domain" description="Amidase" evidence="3">
    <location>
        <begin position="1"/>
        <end position="225"/>
    </location>
</feature>
<dbReference type="Gene3D" id="3.90.1300.10">
    <property type="entry name" value="Amidase signature (AS) domain"/>
    <property type="match status" value="1"/>
</dbReference>
<evidence type="ECO:0000313" key="4">
    <source>
        <dbReference type="EMBL" id="KAK5053887.1"/>
    </source>
</evidence>
<accession>A0AAV9NG98</accession>
<dbReference type="AlphaFoldDB" id="A0AAV9NG98"/>
<dbReference type="GeneID" id="89970065"/>
<evidence type="ECO:0000256" key="1">
    <source>
        <dbReference type="ARBA" id="ARBA00009199"/>
    </source>
</evidence>
<evidence type="ECO:0000256" key="2">
    <source>
        <dbReference type="ARBA" id="ARBA00022801"/>
    </source>
</evidence>
<dbReference type="PANTHER" id="PTHR46072:SF11">
    <property type="entry name" value="AMIDASE-RELATED"/>
    <property type="match status" value="1"/>
</dbReference>
<dbReference type="GO" id="GO:0016787">
    <property type="term" value="F:hydrolase activity"/>
    <property type="evidence" value="ECO:0007669"/>
    <property type="project" value="UniProtKB-KW"/>
</dbReference>
<dbReference type="InterPro" id="IPR023631">
    <property type="entry name" value="Amidase_dom"/>
</dbReference>
<evidence type="ECO:0000313" key="5">
    <source>
        <dbReference type="Proteomes" id="UP001358417"/>
    </source>
</evidence>
<dbReference type="Pfam" id="PF01425">
    <property type="entry name" value="Amidase"/>
    <property type="match status" value="1"/>
</dbReference>